<evidence type="ECO:0000313" key="2">
    <source>
        <dbReference type="Proteomes" id="UP001243375"/>
    </source>
</evidence>
<organism evidence="1 2">
    <name type="scientific">Naganishia vaughanmartiniae</name>
    <dbReference type="NCBI Taxonomy" id="1424756"/>
    <lineage>
        <taxon>Eukaryota</taxon>
        <taxon>Fungi</taxon>
        <taxon>Dikarya</taxon>
        <taxon>Basidiomycota</taxon>
        <taxon>Agaricomycotina</taxon>
        <taxon>Tremellomycetes</taxon>
        <taxon>Filobasidiales</taxon>
        <taxon>Filobasidiaceae</taxon>
        <taxon>Naganishia</taxon>
    </lineage>
</organism>
<gene>
    <name evidence="1" type="ORF">QFC22_002163</name>
</gene>
<keyword evidence="2" id="KW-1185">Reference proteome</keyword>
<reference evidence="1" key="1">
    <citation type="submission" date="2023-04" db="EMBL/GenBank/DDBJ databases">
        <title>Draft Genome sequencing of Naganishia species isolated from polar environments using Oxford Nanopore Technology.</title>
        <authorList>
            <person name="Leo P."/>
            <person name="Venkateswaran K."/>
        </authorList>
    </citation>
    <scope>NUCLEOTIDE SEQUENCE</scope>
    <source>
        <strain evidence="1">MNA-CCFEE 5425</strain>
    </source>
</reference>
<comment type="caution">
    <text evidence="1">The sequence shown here is derived from an EMBL/GenBank/DDBJ whole genome shotgun (WGS) entry which is preliminary data.</text>
</comment>
<name>A0ACC2XDU8_9TREE</name>
<protein>
    <submittedName>
        <fullName evidence="1">Uncharacterized protein</fullName>
    </submittedName>
</protein>
<dbReference type="EMBL" id="JASBWU010000005">
    <property type="protein sequence ID" value="KAJ9121544.1"/>
    <property type="molecule type" value="Genomic_DNA"/>
</dbReference>
<proteinExistence type="predicted"/>
<evidence type="ECO:0000313" key="1">
    <source>
        <dbReference type="EMBL" id="KAJ9121544.1"/>
    </source>
</evidence>
<dbReference type="Proteomes" id="UP001243375">
    <property type="component" value="Unassembled WGS sequence"/>
</dbReference>
<accession>A0ACC2XDU8</accession>
<sequence>MDYDRSKEANASVSRYSSICSNDPNGHFYNQRQSAGYRTTESPSGVAKSQRSESVNVSYKRSGSVPNFAFYLVSETSTWTYKILSKLTFRPSVYGKDTSQPEEAKGLLPSAGDNGKPSQVYRIVRSACHFGSASFWGIRNSLSRSVSGMGRSQETADKGSVFLGIGSKRHPREFLPLESSTGSHSASGSLSQVDVASLFAQVDSVEANCNSSTQTARVRKRKSKPKVAAAADLPRALRQRRRELQRLVDVLDPQRGGHECLGEHSKVYEAERHMITLRKAACIFGNYMLPDREDDLTVTTDRLIEDLRYCCSAAALGGLGQPPWEAAYERGRTASMASRPNMDLYSQPSWTQTIPMVGPIISLLDSQPHPNSLELLEREEARLARANRVPE</sequence>